<dbReference type="CDD" id="cd07822">
    <property type="entry name" value="SRPBCC_4"/>
    <property type="match status" value="1"/>
</dbReference>
<dbReference type="AlphaFoldDB" id="A0A0D7AM96"/>
<sequence>MSTEDTSHLPPRSSDGVFTVSASIIIDRNIDQVWEILTDSASYRDWNSFVRNQVVVDGPWSRHPLADQTLAPGRFLYIYPVHLPPTFGSPKLKGFAVTTIKVADSKEHRLCWATVLPRSLGWLLKTERWQALSTVGDGTKTKYETFEVFSGPLAYIVKFFLYNYLAEGFRAMAEGLKNRCDSI</sequence>
<dbReference type="InterPro" id="IPR019587">
    <property type="entry name" value="Polyketide_cyclase/dehydratase"/>
</dbReference>
<name>A0A0D7AM96_9AGAR</name>
<dbReference type="SUPFAM" id="SSF55961">
    <property type="entry name" value="Bet v1-like"/>
    <property type="match status" value="1"/>
</dbReference>
<dbReference type="Gene3D" id="3.30.530.20">
    <property type="match status" value="1"/>
</dbReference>
<gene>
    <name evidence="1" type="ORF">FISHEDRAFT_69503</name>
</gene>
<dbReference type="PANTHER" id="PTHR36166:SF1">
    <property type="entry name" value="SRPBCC DOMAIN-CONTAINING PROTEIN"/>
    <property type="match status" value="1"/>
</dbReference>
<reference evidence="1 2" key="1">
    <citation type="journal article" date="2015" name="Fungal Genet. Biol.">
        <title>Evolution of novel wood decay mechanisms in Agaricales revealed by the genome sequences of Fistulina hepatica and Cylindrobasidium torrendii.</title>
        <authorList>
            <person name="Floudas D."/>
            <person name="Held B.W."/>
            <person name="Riley R."/>
            <person name="Nagy L.G."/>
            <person name="Koehler G."/>
            <person name="Ransdell A.S."/>
            <person name="Younus H."/>
            <person name="Chow J."/>
            <person name="Chiniquy J."/>
            <person name="Lipzen A."/>
            <person name="Tritt A."/>
            <person name="Sun H."/>
            <person name="Haridas S."/>
            <person name="LaButti K."/>
            <person name="Ohm R.A."/>
            <person name="Kues U."/>
            <person name="Blanchette R.A."/>
            <person name="Grigoriev I.V."/>
            <person name="Minto R.E."/>
            <person name="Hibbett D.S."/>
        </authorList>
    </citation>
    <scope>NUCLEOTIDE SEQUENCE [LARGE SCALE GENOMIC DNA]</scope>
    <source>
        <strain evidence="1 2">ATCC 64428</strain>
    </source>
</reference>
<dbReference type="Pfam" id="PF10604">
    <property type="entry name" value="Polyketide_cyc2"/>
    <property type="match status" value="1"/>
</dbReference>
<evidence type="ECO:0000313" key="2">
    <source>
        <dbReference type="Proteomes" id="UP000054144"/>
    </source>
</evidence>
<dbReference type="Proteomes" id="UP000054144">
    <property type="component" value="Unassembled WGS sequence"/>
</dbReference>
<accession>A0A0D7AM96</accession>
<dbReference type="PANTHER" id="PTHR36166">
    <property type="entry name" value="CHROMOSOME 9, WHOLE GENOME SHOTGUN SEQUENCE"/>
    <property type="match status" value="1"/>
</dbReference>
<keyword evidence="2" id="KW-1185">Reference proteome</keyword>
<dbReference type="InterPro" id="IPR023393">
    <property type="entry name" value="START-like_dom_sf"/>
</dbReference>
<dbReference type="OrthoDB" id="509124at2759"/>
<dbReference type="EMBL" id="KN881630">
    <property type="protein sequence ID" value="KIY52687.1"/>
    <property type="molecule type" value="Genomic_DNA"/>
</dbReference>
<evidence type="ECO:0008006" key="3">
    <source>
        <dbReference type="Google" id="ProtNLM"/>
    </source>
</evidence>
<organism evidence="1 2">
    <name type="scientific">Fistulina hepatica ATCC 64428</name>
    <dbReference type="NCBI Taxonomy" id="1128425"/>
    <lineage>
        <taxon>Eukaryota</taxon>
        <taxon>Fungi</taxon>
        <taxon>Dikarya</taxon>
        <taxon>Basidiomycota</taxon>
        <taxon>Agaricomycotina</taxon>
        <taxon>Agaricomycetes</taxon>
        <taxon>Agaricomycetidae</taxon>
        <taxon>Agaricales</taxon>
        <taxon>Fistulinaceae</taxon>
        <taxon>Fistulina</taxon>
    </lineage>
</organism>
<proteinExistence type="predicted"/>
<protein>
    <recommendedName>
        <fullName evidence="3">Coenzyme Q-binding protein COQ10 START domain-containing protein</fullName>
    </recommendedName>
</protein>
<evidence type="ECO:0000313" key="1">
    <source>
        <dbReference type="EMBL" id="KIY52687.1"/>
    </source>
</evidence>